<evidence type="ECO:0000313" key="4">
    <source>
        <dbReference type="Proteomes" id="UP000694845"/>
    </source>
</evidence>
<sequence length="654" mass="70559">MESIYLVSAFFFVLISGIDENGNRSDEPRCLSACVSCKQDNQTTCKVKVQANVKPTICSEFTVSMCSHDTRRRLNVCVNSISESSKMGRPLCGFVSLEAMNECVASVERCALCRTNLLCANSSVMNASQNNELLTCYQPILKKNLSESTCPVFDQHSCDCSNSQSEATSPGEITNSTATPMVDGHPMTSDSVSMLAPTISTFSRSDRSTQSTTISTIQQRSTTPMNASAEVMNAKTTHNVGSTAATTGIPDSLPVTTVLIIGALVIAVGIFVMACTILVVVCRRRMQERPLHRGINWEDEGYMGVSERGSPVHKSKVKSHTRGAVFTNQTYEEEIAIGIRGLSHDGRSFVPVTPPPPAPIRKTEDGYVEYNSKRENVTINLGAAGGNKLRREDLPLPRVCEDDDYVEPYEELSEVDGAGARIGASWDVKVTSIIPDKSQDESTRDYMDVDKLTRVSPIPPSSFCGKSPGEYVDVDRPGTALQLNSNSQIPPADNLGLAPSILVPGNLAEAEDVKSLSDCLDTDTPKTGIPSTPLPPEIGSSFSEQFPGGSSGDIDHKVVNDIQDELRSTPQTTADVHVDFPSFPTVVDSEGPVMGCPADFAGVDCELKAFEQRLSVGDQILSVEPQTDLQSDESPFYFTLEPPTSESSAVEDCL</sequence>
<evidence type="ECO:0000256" key="1">
    <source>
        <dbReference type="SAM" id="MobiDB-lite"/>
    </source>
</evidence>
<feature type="compositionally biased region" description="Low complexity" evidence="1">
    <location>
        <begin position="205"/>
        <end position="223"/>
    </location>
</feature>
<feature type="region of interest" description="Disordered" evidence="1">
    <location>
        <begin position="205"/>
        <end position="225"/>
    </location>
</feature>
<dbReference type="GeneID" id="110987793"/>
<accession>A0A8B7ZSX6</accession>
<feature type="region of interest" description="Disordered" evidence="1">
    <location>
        <begin position="626"/>
        <end position="654"/>
    </location>
</feature>
<dbReference type="Proteomes" id="UP000694845">
    <property type="component" value="Unplaced"/>
</dbReference>
<keyword evidence="4" id="KW-1185">Reference proteome</keyword>
<feature type="signal peptide" evidence="3">
    <location>
        <begin position="1"/>
        <end position="17"/>
    </location>
</feature>
<evidence type="ECO:0000256" key="2">
    <source>
        <dbReference type="SAM" id="Phobius"/>
    </source>
</evidence>
<dbReference type="KEGG" id="aplc:110987793"/>
<dbReference type="RefSeq" id="XP_022106561.1">
    <property type="nucleotide sequence ID" value="XM_022250869.1"/>
</dbReference>
<keyword evidence="3" id="KW-0732">Signal</keyword>
<name>A0A8B7ZSX6_ACAPL</name>
<gene>
    <name evidence="5" type="primary">LOC110987793</name>
</gene>
<feature type="transmembrane region" description="Helical" evidence="2">
    <location>
        <begin position="258"/>
        <end position="281"/>
    </location>
</feature>
<keyword evidence="2" id="KW-0472">Membrane</keyword>
<reference evidence="5" key="1">
    <citation type="submission" date="2025-08" db="UniProtKB">
        <authorList>
            <consortium name="RefSeq"/>
        </authorList>
    </citation>
    <scope>IDENTIFICATION</scope>
</reference>
<feature type="chain" id="PRO_5034443869" evidence="3">
    <location>
        <begin position="18"/>
        <end position="654"/>
    </location>
</feature>
<organism evidence="4 5">
    <name type="scientific">Acanthaster planci</name>
    <name type="common">Crown-of-thorns starfish</name>
    <dbReference type="NCBI Taxonomy" id="133434"/>
    <lineage>
        <taxon>Eukaryota</taxon>
        <taxon>Metazoa</taxon>
        <taxon>Echinodermata</taxon>
        <taxon>Eleutherozoa</taxon>
        <taxon>Asterozoa</taxon>
        <taxon>Asteroidea</taxon>
        <taxon>Valvatacea</taxon>
        <taxon>Valvatida</taxon>
        <taxon>Acanthasteridae</taxon>
        <taxon>Acanthaster</taxon>
    </lineage>
</organism>
<dbReference type="AlphaFoldDB" id="A0A8B7ZSX6"/>
<dbReference type="OrthoDB" id="10630885at2759"/>
<evidence type="ECO:0000313" key="5">
    <source>
        <dbReference type="RefSeq" id="XP_022106561.1"/>
    </source>
</evidence>
<protein>
    <submittedName>
        <fullName evidence="5">Uncharacterized protein LOC110987793 isoform X1</fullName>
    </submittedName>
</protein>
<proteinExistence type="predicted"/>
<keyword evidence="2" id="KW-0812">Transmembrane</keyword>
<keyword evidence="2" id="KW-1133">Transmembrane helix</keyword>
<evidence type="ECO:0000256" key="3">
    <source>
        <dbReference type="SAM" id="SignalP"/>
    </source>
</evidence>